<dbReference type="AlphaFoldDB" id="A0A645GH58"/>
<evidence type="ECO:0000313" key="1">
    <source>
        <dbReference type="EMBL" id="MPN25129.1"/>
    </source>
</evidence>
<accession>A0A645GH58</accession>
<organism evidence="1">
    <name type="scientific">bioreactor metagenome</name>
    <dbReference type="NCBI Taxonomy" id="1076179"/>
    <lineage>
        <taxon>unclassified sequences</taxon>
        <taxon>metagenomes</taxon>
        <taxon>ecological metagenomes</taxon>
    </lineage>
</organism>
<evidence type="ECO:0008006" key="2">
    <source>
        <dbReference type="Google" id="ProtNLM"/>
    </source>
</evidence>
<name>A0A645GH58_9ZZZZ</name>
<gene>
    <name evidence="1" type="ORF">SDC9_172536</name>
</gene>
<proteinExistence type="predicted"/>
<comment type="caution">
    <text evidence="1">The sequence shown here is derived from an EMBL/GenBank/DDBJ whole genome shotgun (WGS) entry which is preliminary data.</text>
</comment>
<dbReference type="EMBL" id="VSSQ01074187">
    <property type="protein sequence ID" value="MPN25129.1"/>
    <property type="molecule type" value="Genomic_DNA"/>
</dbReference>
<reference evidence="1" key="1">
    <citation type="submission" date="2019-08" db="EMBL/GenBank/DDBJ databases">
        <authorList>
            <person name="Kucharzyk K."/>
            <person name="Murdoch R.W."/>
            <person name="Higgins S."/>
            <person name="Loffler F."/>
        </authorList>
    </citation>
    <scope>NUCLEOTIDE SEQUENCE</scope>
</reference>
<sequence>MAIQEDAKITSQEEFDEYMKHMTLKGFGGTDFRTVFDYVNKLILEKEFLNLKGLIYFTDGYGDFPSQKPAYDAAFIFLRDDYENPEVPVWAIKLVLDEEDI</sequence>
<protein>
    <recommendedName>
        <fullName evidence="2">VWA-like domain-containing protein</fullName>
    </recommendedName>
</protein>